<protein>
    <submittedName>
        <fullName evidence="2">Uncharacterized protein</fullName>
    </submittedName>
</protein>
<keyword evidence="1" id="KW-0732">Signal</keyword>
<feature type="signal peptide" evidence="1">
    <location>
        <begin position="1"/>
        <end position="25"/>
    </location>
</feature>
<proteinExistence type="predicted"/>
<name>A0ABT0UQQ4_9ACTN</name>
<feature type="chain" id="PRO_5045956129" evidence="1">
    <location>
        <begin position="26"/>
        <end position="149"/>
    </location>
</feature>
<dbReference type="Proteomes" id="UP001431429">
    <property type="component" value="Unassembled WGS sequence"/>
</dbReference>
<evidence type="ECO:0000256" key="1">
    <source>
        <dbReference type="SAM" id="SignalP"/>
    </source>
</evidence>
<comment type="caution">
    <text evidence="2">The sequence shown here is derived from an EMBL/GenBank/DDBJ whole genome shotgun (WGS) entry which is preliminary data.</text>
</comment>
<keyword evidence="3" id="KW-1185">Reference proteome</keyword>
<evidence type="ECO:0000313" key="3">
    <source>
        <dbReference type="Proteomes" id="UP001431429"/>
    </source>
</evidence>
<accession>A0ABT0UQQ4</accession>
<organism evidence="2 3">
    <name type="scientific">Streptomyces albipurpureus</name>
    <dbReference type="NCBI Taxonomy" id="2897419"/>
    <lineage>
        <taxon>Bacteria</taxon>
        <taxon>Bacillati</taxon>
        <taxon>Actinomycetota</taxon>
        <taxon>Actinomycetes</taxon>
        <taxon>Kitasatosporales</taxon>
        <taxon>Streptomycetaceae</taxon>
        <taxon>Streptomyces</taxon>
    </lineage>
</organism>
<gene>
    <name evidence="2" type="ORF">NBG84_20125</name>
</gene>
<sequence>MTSVRRTVGALATAAALLATTAVLATGPASASEPAAVSEAPGAERAAAWDGNIYLYYSASANSSWSKYGGAVNDFAGHTFAAGGEGHGLRVKNNVNRAWNNDGTWVARIYYNENQNASGAAPYDDFYPGDSRALNNGVRNNNASLGWWR</sequence>
<dbReference type="EMBL" id="JAMQAW010000025">
    <property type="protein sequence ID" value="MCM2390576.1"/>
    <property type="molecule type" value="Genomic_DNA"/>
</dbReference>
<evidence type="ECO:0000313" key="2">
    <source>
        <dbReference type="EMBL" id="MCM2390576.1"/>
    </source>
</evidence>
<reference evidence="2" key="1">
    <citation type="submission" date="2022-06" db="EMBL/GenBank/DDBJ databases">
        <title>Genome public.</title>
        <authorList>
            <person name="Sun Q."/>
        </authorList>
    </citation>
    <scope>NUCLEOTIDE SEQUENCE</scope>
    <source>
        <strain evidence="2">CWNU-1</strain>
    </source>
</reference>
<dbReference type="RefSeq" id="WP_250920913.1">
    <property type="nucleotide sequence ID" value="NZ_JAMQAW010000025.1"/>
</dbReference>